<name>A0A9W3SK21_LACJH</name>
<sequence length="282" mass="33047">MKFSELMKNLEHEDLGFITKYGEIEEYQDEYFYTINSRNSDLMQEIKSRVSEKKPMFPYLSNGENLSKVKRPIKWDVLLSNKCEIRSTRDLIGKFAVRRRDTKSTLLNKGHLVAKKFQKYICGENKPIDDFFCENVIANIAYQFSDKNSGNDKKRGQLQFEQAVMNSFPKDTGTDSENKKVLVYYEVEPIFLNTDDKIPIGTRIFAFRDTDTSDQVNNFISQNKEKDEFTITLPYHIFIPNYMEYNGAEKDSEITNAFKKFYAGDIESISKWYSHQNTSKNK</sequence>
<proteinExistence type="predicted"/>
<accession>A0A9W3SK21</accession>
<evidence type="ECO:0000313" key="1">
    <source>
        <dbReference type="EMBL" id="AOG25564.1"/>
    </source>
</evidence>
<dbReference type="AlphaFoldDB" id="A0A9W3SK21"/>
<protein>
    <submittedName>
        <fullName evidence="1">Uncharacterized protein</fullName>
    </submittedName>
</protein>
<reference evidence="1 2" key="1">
    <citation type="submission" date="2016-07" db="EMBL/GenBank/DDBJ databases">
        <title>Genome sequencing project for further understanding the molecular mechanisms of preventing non-alcoholic fatty liver disease.</title>
        <authorList>
            <person name="Wang H."/>
        </authorList>
    </citation>
    <scope>NUCLEOTIDE SEQUENCE [LARGE SCALE GENOMIC DNA]</scope>
    <source>
        <strain evidence="1 2">BS15</strain>
    </source>
</reference>
<dbReference type="InterPro" id="IPR044929">
    <property type="entry name" value="DNA/RNA_non-sp_Endonuclease_sf"/>
</dbReference>
<dbReference type="RefSeq" id="WP_004897206.1">
    <property type="nucleotide sequence ID" value="NZ_JBNPML010000037.1"/>
</dbReference>
<dbReference type="Proteomes" id="UP000094691">
    <property type="component" value="Chromosome"/>
</dbReference>
<gene>
    <name evidence="1" type="ORF">BBP16_00965</name>
</gene>
<dbReference type="EMBL" id="CP016400">
    <property type="protein sequence ID" value="AOG25564.1"/>
    <property type="molecule type" value="Genomic_DNA"/>
</dbReference>
<organism evidence="1 2">
    <name type="scientific">Lactobacillus johnsonii</name>
    <dbReference type="NCBI Taxonomy" id="33959"/>
    <lineage>
        <taxon>Bacteria</taxon>
        <taxon>Bacillati</taxon>
        <taxon>Bacillota</taxon>
        <taxon>Bacilli</taxon>
        <taxon>Lactobacillales</taxon>
        <taxon>Lactobacillaceae</taxon>
        <taxon>Lactobacillus</taxon>
    </lineage>
</organism>
<dbReference type="Gene3D" id="3.40.570.10">
    <property type="entry name" value="Extracellular Endonuclease, subunit A"/>
    <property type="match status" value="1"/>
</dbReference>
<evidence type="ECO:0000313" key="2">
    <source>
        <dbReference type="Proteomes" id="UP000094691"/>
    </source>
</evidence>